<accession>A0AAV2ZM74</accession>
<keyword evidence="5 11" id="KW-1133">Transmembrane helix</keyword>
<keyword evidence="7 11" id="KW-0472">Membrane</keyword>
<evidence type="ECO:0000256" key="7">
    <source>
        <dbReference type="ARBA" id="ARBA00023136"/>
    </source>
</evidence>
<dbReference type="FunFam" id="1.20.1070.10:FF:000015">
    <property type="entry name" value="Olfactory receptor"/>
    <property type="match status" value="1"/>
</dbReference>
<dbReference type="Proteomes" id="UP001181693">
    <property type="component" value="Unassembled WGS sequence"/>
</dbReference>
<evidence type="ECO:0000313" key="14">
    <source>
        <dbReference type="Proteomes" id="UP001181693"/>
    </source>
</evidence>
<evidence type="ECO:0000313" key="13">
    <source>
        <dbReference type="EMBL" id="DBA19156.1"/>
    </source>
</evidence>
<dbReference type="SUPFAM" id="SSF81321">
    <property type="entry name" value="Family A G protein-coupled receptor-like"/>
    <property type="match status" value="1"/>
</dbReference>
<keyword evidence="3 10" id="KW-0812">Transmembrane</keyword>
<keyword evidence="6 10" id="KW-0297">G-protein coupled receptor</keyword>
<dbReference type="PRINTS" id="PR00245">
    <property type="entry name" value="OLFACTORYR"/>
</dbReference>
<evidence type="ECO:0000256" key="11">
    <source>
        <dbReference type="RuleBase" id="RU363047"/>
    </source>
</evidence>
<dbReference type="AlphaFoldDB" id="A0AAV2ZM74"/>
<name>A0AAV2ZM74_PYXAD</name>
<evidence type="ECO:0000256" key="3">
    <source>
        <dbReference type="ARBA" id="ARBA00022692"/>
    </source>
</evidence>
<dbReference type="GO" id="GO:0004984">
    <property type="term" value="F:olfactory receptor activity"/>
    <property type="evidence" value="ECO:0007669"/>
    <property type="project" value="InterPro"/>
</dbReference>
<keyword evidence="2 11" id="KW-1003">Cell membrane</keyword>
<keyword evidence="11" id="KW-0716">Sensory transduction</keyword>
<dbReference type="PROSITE" id="PS00237">
    <property type="entry name" value="G_PROTEIN_RECEP_F1_1"/>
    <property type="match status" value="1"/>
</dbReference>
<proteinExistence type="inferred from homology"/>
<gene>
    <name evidence="13" type="ORF">GDO54_015023</name>
</gene>
<feature type="transmembrane region" description="Helical" evidence="11">
    <location>
        <begin position="262"/>
        <end position="281"/>
    </location>
</feature>
<keyword evidence="8 10" id="KW-0675">Receptor</keyword>
<evidence type="ECO:0000256" key="8">
    <source>
        <dbReference type="ARBA" id="ARBA00023170"/>
    </source>
</evidence>
<comment type="caution">
    <text evidence="13">The sequence shown here is derived from an EMBL/GenBank/DDBJ whole genome shotgun (WGS) entry which is preliminary data.</text>
</comment>
<comment type="subcellular location">
    <subcellularLocation>
        <location evidence="1 11">Cell membrane</location>
        <topology evidence="1 11">Multi-pass membrane protein</topology>
    </subcellularLocation>
</comment>
<keyword evidence="14" id="KW-1185">Reference proteome</keyword>
<keyword evidence="9 10" id="KW-0807">Transducer</keyword>
<dbReference type="PANTHER" id="PTHR26452">
    <property type="entry name" value="OLFACTORY RECEPTOR"/>
    <property type="match status" value="1"/>
</dbReference>
<keyword evidence="4 11" id="KW-0552">Olfaction</keyword>
<feature type="transmembrane region" description="Helical" evidence="11">
    <location>
        <begin position="229"/>
        <end position="250"/>
    </location>
</feature>
<feature type="transmembrane region" description="Helical" evidence="11">
    <location>
        <begin position="50"/>
        <end position="73"/>
    </location>
</feature>
<feature type="transmembrane region" description="Helical" evidence="11">
    <location>
        <begin position="196"/>
        <end position="217"/>
    </location>
</feature>
<feature type="transmembrane region" description="Helical" evidence="11">
    <location>
        <begin position="131"/>
        <end position="153"/>
    </location>
</feature>
<evidence type="ECO:0000256" key="9">
    <source>
        <dbReference type="ARBA" id="ARBA00023224"/>
    </source>
</evidence>
<dbReference type="InterPro" id="IPR000725">
    <property type="entry name" value="Olfact_rcpt"/>
</dbReference>
<reference evidence="13" key="1">
    <citation type="thesis" date="2020" institute="ProQuest LLC" country="789 East Eisenhower Parkway, Ann Arbor, MI, USA">
        <title>Comparative Genomics and Chromosome Evolution.</title>
        <authorList>
            <person name="Mudd A.B."/>
        </authorList>
    </citation>
    <scope>NUCLEOTIDE SEQUENCE</scope>
    <source>
        <strain evidence="13">1538</strain>
        <tissue evidence="13">Blood</tissue>
    </source>
</reference>
<evidence type="ECO:0000256" key="4">
    <source>
        <dbReference type="ARBA" id="ARBA00022725"/>
    </source>
</evidence>
<dbReference type="InterPro" id="IPR000276">
    <property type="entry name" value="GPCR_Rhodpsn"/>
</dbReference>
<feature type="transmembrane region" description="Helical" evidence="11">
    <location>
        <begin position="93"/>
        <end position="111"/>
    </location>
</feature>
<evidence type="ECO:0000256" key="2">
    <source>
        <dbReference type="ARBA" id="ARBA00022475"/>
    </source>
</evidence>
<comment type="similarity">
    <text evidence="10">Belongs to the G-protein coupled receptor 1 family.</text>
</comment>
<dbReference type="PROSITE" id="PS50262">
    <property type="entry name" value="G_PROTEIN_RECEP_F1_2"/>
    <property type="match status" value="1"/>
</dbReference>
<evidence type="ECO:0000256" key="6">
    <source>
        <dbReference type="ARBA" id="ARBA00023040"/>
    </source>
</evidence>
<feature type="domain" description="G-protein coupled receptors family 1 profile" evidence="12">
    <location>
        <begin position="32"/>
        <end position="279"/>
    </location>
</feature>
<dbReference type="Pfam" id="PF13853">
    <property type="entry name" value="7tm_4"/>
    <property type="match status" value="1"/>
</dbReference>
<organism evidence="13 14">
    <name type="scientific">Pyxicephalus adspersus</name>
    <name type="common">African bullfrog</name>
    <dbReference type="NCBI Taxonomy" id="30357"/>
    <lineage>
        <taxon>Eukaryota</taxon>
        <taxon>Metazoa</taxon>
        <taxon>Chordata</taxon>
        <taxon>Craniata</taxon>
        <taxon>Vertebrata</taxon>
        <taxon>Euteleostomi</taxon>
        <taxon>Amphibia</taxon>
        <taxon>Batrachia</taxon>
        <taxon>Anura</taxon>
        <taxon>Neobatrachia</taxon>
        <taxon>Ranoidea</taxon>
        <taxon>Pyxicephalidae</taxon>
        <taxon>Pyxicephalinae</taxon>
        <taxon>Pyxicephalus</taxon>
    </lineage>
</organism>
<sequence length="304" mass="35396">MEFHILPFSIKSSFTSVYFALFLFIYLFGVFTNSCIILLVYYFNHLHTPMYFFICNLSIVDVCYTTVVVPKFLQMLISRNNSISYRKCFVQMYFYFLDACTESILILTMAFDRYVAICNPLHYHYILDKSLCILLVVGIWIVGTFNSFIITISASKMTFCHLRTLKQFFCDGKALMNIACGGLNDFYVVIYLETFIFGFCLFFCSFMSYIRIIKVILQIKSKEGRRKAFSTCSSHLIVIGMYYTAGASVYMMPKYLNILEQVFSVFYTTVTPMINPLIYSLRNNDVKMALKKLNTRKGDEEDRA</sequence>
<dbReference type="GO" id="GO:0004930">
    <property type="term" value="F:G protein-coupled receptor activity"/>
    <property type="evidence" value="ECO:0007669"/>
    <property type="project" value="UniProtKB-KW"/>
</dbReference>
<dbReference type="EMBL" id="DYDO01000008">
    <property type="protein sequence ID" value="DBA19156.1"/>
    <property type="molecule type" value="Genomic_DNA"/>
</dbReference>
<dbReference type="Gene3D" id="1.20.1070.10">
    <property type="entry name" value="Rhodopsin 7-helix transmembrane proteins"/>
    <property type="match status" value="1"/>
</dbReference>
<protein>
    <recommendedName>
        <fullName evidence="11">Olfactory receptor</fullName>
    </recommendedName>
</protein>
<dbReference type="PRINTS" id="PR00237">
    <property type="entry name" value="GPCRRHODOPSN"/>
</dbReference>
<evidence type="ECO:0000256" key="5">
    <source>
        <dbReference type="ARBA" id="ARBA00022989"/>
    </source>
</evidence>
<evidence type="ECO:0000256" key="1">
    <source>
        <dbReference type="ARBA" id="ARBA00004651"/>
    </source>
</evidence>
<dbReference type="GO" id="GO:0005886">
    <property type="term" value="C:plasma membrane"/>
    <property type="evidence" value="ECO:0007669"/>
    <property type="project" value="UniProtKB-SubCell"/>
</dbReference>
<dbReference type="CDD" id="cd13954">
    <property type="entry name" value="7tmA_OR"/>
    <property type="match status" value="1"/>
</dbReference>
<evidence type="ECO:0000259" key="12">
    <source>
        <dbReference type="PROSITE" id="PS50262"/>
    </source>
</evidence>
<evidence type="ECO:0000256" key="10">
    <source>
        <dbReference type="RuleBase" id="RU000688"/>
    </source>
</evidence>
<dbReference type="InterPro" id="IPR017452">
    <property type="entry name" value="GPCR_Rhodpsn_7TM"/>
</dbReference>
<feature type="transmembrane region" description="Helical" evidence="11">
    <location>
        <begin position="21"/>
        <end position="44"/>
    </location>
</feature>
<dbReference type="InterPro" id="IPR050516">
    <property type="entry name" value="Olfactory_GPCR"/>
</dbReference>